<dbReference type="InterPro" id="IPR036890">
    <property type="entry name" value="HATPase_C_sf"/>
</dbReference>
<proteinExistence type="predicted"/>
<keyword evidence="4" id="KW-0808">Transferase</keyword>
<sequence length="473" mass="53019">MSPIESICQSASSLSDVQIHILKNSEKLLQFASDLSHRKIYVYVPGQEAGTLVLTAQRRPFFQESDSLTALPDSGVVVTRYDEPIVWQVLTTGTPLKGTIETNYGQMEPISCYPFVDNGGLTIGVISFVGRIENSRDVLTETAFLSLQVPIEEHMNRLYQRLSLQDGIILVDGNGTIRYVDDMAESIMQLRGRFKRLTGENIYSSQFHFAGVKQALETRQGSVVDVQHGKNVFTRRIIPILRRGRVDRIIVVITERTELYQKEEELMIKTSVIKEIHHRVKNNLQTIAGLLRMQLRRVQSEEAKEALNESLNRIISISLVHETLSHHDEEYIDISDVAEKLLSLVLHSLVSTESHIIPVFHGQKLMMPSDAATSLSLVLNELITNSVLHGLSGRKEGIITLQICCQGETADITVEDNGCGMPETMTKDKRHHLGLKIIKTLVEKDLHGTIIFSGAEPEGTRAVIHFPIEKRGD</sequence>
<dbReference type="PANTHER" id="PTHR43065:SF23">
    <property type="entry name" value="SENSOR HISTIDINE KINASE PDTAS"/>
    <property type="match status" value="1"/>
</dbReference>
<dbReference type="PROSITE" id="PS50109">
    <property type="entry name" value="HIS_KIN"/>
    <property type="match status" value="1"/>
</dbReference>
<keyword evidence="1 4" id="KW-0418">Kinase</keyword>
<dbReference type="Gene3D" id="3.30.450.20">
    <property type="entry name" value="PAS domain"/>
    <property type="match status" value="1"/>
</dbReference>
<reference evidence="4 5" key="1">
    <citation type="submission" date="2024-10" db="EMBL/GenBank/DDBJ databases">
        <authorList>
            <person name="Sang B.-I."/>
            <person name="Prabhaharan D."/>
        </authorList>
    </citation>
    <scope>NUCLEOTIDE SEQUENCE [LARGE SCALE GENOMIC DNA]</scope>
    <source>
        <strain evidence="4 5">MH</strain>
    </source>
</reference>
<dbReference type="Pfam" id="PF02518">
    <property type="entry name" value="HATPase_c"/>
    <property type="match status" value="1"/>
</dbReference>
<accession>A0ABW7DPE8</accession>
<evidence type="ECO:0000313" key="5">
    <source>
        <dbReference type="Proteomes" id="UP001605989"/>
    </source>
</evidence>
<dbReference type="InterPro" id="IPR011495">
    <property type="entry name" value="Sig_transdc_His_kin_sub2_dim/P"/>
</dbReference>
<dbReference type="EC" id="2.7.13.3" evidence="4"/>
<dbReference type="Gene3D" id="3.30.450.280">
    <property type="entry name" value="GAF domain"/>
    <property type="match status" value="1"/>
</dbReference>
<evidence type="ECO:0000256" key="2">
    <source>
        <dbReference type="ARBA" id="ARBA00023012"/>
    </source>
</evidence>
<dbReference type="Gene3D" id="3.30.565.10">
    <property type="entry name" value="Histidine kinase-like ATPase, C-terminal domain"/>
    <property type="match status" value="1"/>
</dbReference>
<dbReference type="SUPFAM" id="SSF55874">
    <property type="entry name" value="ATPase domain of HSP90 chaperone/DNA topoisomerase II/histidine kinase"/>
    <property type="match status" value="1"/>
</dbReference>
<dbReference type="PANTHER" id="PTHR43065">
    <property type="entry name" value="SENSOR HISTIDINE KINASE"/>
    <property type="match status" value="1"/>
</dbReference>
<name>A0ABW7DPE8_9FIRM</name>
<keyword evidence="2" id="KW-0902">Two-component regulatory system</keyword>
<evidence type="ECO:0000313" key="4">
    <source>
        <dbReference type="EMBL" id="MFG6273241.1"/>
    </source>
</evidence>
<evidence type="ECO:0000259" key="3">
    <source>
        <dbReference type="PROSITE" id="PS50109"/>
    </source>
</evidence>
<dbReference type="SMART" id="SM00387">
    <property type="entry name" value="HATPase_c"/>
    <property type="match status" value="1"/>
</dbReference>
<keyword evidence="5" id="KW-1185">Reference proteome</keyword>
<gene>
    <name evidence="4" type="ORF">ACGTZG_08575</name>
</gene>
<feature type="domain" description="Histidine kinase" evidence="3">
    <location>
        <begin position="275"/>
        <end position="470"/>
    </location>
</feature>
<comment type="caution">
    <text evidence="4">The sequence shown here is derived from an EMBL/GenBank/DDBJ whole genome shotgun (WGS) entry which is preliminary data.</text>
</comment>
<dbReference type="InterPro" id="IPR003594">
    <property type="entry name" value="HATPase_dom"/>
</dbReference>
<organism evidence="4 5">
    <name type="scientific">Megasphaera hexanoica</name>
    <dbReference type="NCBI Taxonomy" id="1675036"/>
    <lineage>
        <taxon>Bacteria</taxon>
        <taxon>Bacillati</taxon>
        <taxon>Bacillota</taxon>
        <taxon>Negativicutes</taxon>
        <taxon>Veillonellales</taxon>
        <taxon>Veillonellaceae</taxon>
        <taxon>Megasphaera</taxon>
    </lineage>
</organism>
<evidence type="ECO:0000256" key="1">
    <source>
        <dbReference type="ARBA" id="ARBA00022777"/>
    </source>
</evidence>
<dbReference type="InterPro" id="IPR005467">
    <property type="entry name" value="His_kinase_dom"/>
</dbReference>
<dbReference type="Pfam" id="PF07568">
    <property type="entry name" value="HisKA_2"/>
    <property type="match status" value="1"/>
</dbReference>
<dbReference type="RefSeq" id="WP_206085100.1">
    <property type="nucleotide sequence ID" value="NZ_CP011940.1"/>
</dbReference>
<dbReference type="EMBL" id="JBIEKR010000006">
    <property type="protein sequence ID" value="MFG6273241.1"/>
    <property type="molecule type" value="Genomic_DNA"/>
</dbReference>
<dbReference type="GO" id="GO:0004673">
    <property type="term" value="F:protein histidine kinase activity"/>
    <property type="evidence" value="ECO:0007669"/>
    <property type="project" value="UniProtKB-EC"/>
</dbReference>
<dbReference type="Proteomes" id="UP001605989">
    <property type="component" value="Unassembled WGS sequence"/>
</dbReference>
<protein>
    <submittedName>
        <fullName evidence="4">Sensor histidine kinase</fullName>
        <ecNumber evidence="4">2.7.13.3</ecNumber>
    </submittedName>
</protein>
<dbReference type="InterPro" id="IPR038424">
    <property type="entry name" value="H_kinase_PdtaS_GAF_sf"/>
</dbReference>